<keyword evidence="2" id="KW-1185">Reference proteome</keyword>
<comment type="caution">
    <text evidence="1">The sequence shown here is derived from an EMBL/GenBank/DDBJ whole genome shotgun (WGS) entry which is preliminary data.</text>
</comment>
<protein>
    <submittedName>
        <fullName evidence="1">Uncharacterized protein</fullName>
    </submittedName>
</protein>
<evidence type="ECO:0000313" key="2">
    <source>
        <dbReference type="Proteomes" id="UP001363151"/>
    </source>
</evidence>
<name>A0ABR1FQL3_AURAN</name>
<reference evidence="1 2" key="1">
    <citation type="submission" date="2024-03" db="EMBL/GenBank/DDBJ databases">
        <title>Aureococcus anophagefferens CCMP1851 and Kratosvirus quantuckense: Draft genome of a second virus-susceptible host strain in the model system.</title>
        <authorList>
            <person name="Chase E."/>
            <person name="Truchon A.R."/>
            <person name="Schepens W."/>
            <person name="Wilhelm S.W."/>
        </authorList>
    </citation>
    <scope>NUCLEOTIDE SEQUENCE [LARGE SCALE GENOMIC DNA]</scope>
    <source>
        <strain evidence="1 2">CCMP1851</strain>
    </source>
</reference>
<gene>
    <name evidence="1" type="ORF">SO694_00064189</name>
</gene>
<dbReference type="EMBL" id="JBBJCI010000289">
    <property type="protein sequence ID" value="KAK7235847.1"/>
    <property type="molecule type" value="Genomic_DNA"/>
</dbReference>
<dbReference type="Proteomes" id="UP001363151">
    <property type="component" value="Unassembled WGS sequence"/>
</dbReference>
<sequence>MRAARRLLGSVAERRAARLAQVRQEVPSPVVEVRERVDTRCVVLEEATWAAPGACEELAALVEQWNANRLVKAVVVEGYFGQFAAADARATARSARPPPARAGAVAPLADGLLLPGAAALCLNGLAVASDGAVFVPPLGAARAPRRRARAARGRIQAAGGAGRRGALLAEACFSAATLPEIREKLAASPDPLAATAAAALDANAETAATLLALLDESAGLGYARAVDAERAALA</sequence>
<accession>A0ABR1FQL3</accession>
<organism evidence="1 2">
    <name type="scientific">Aureococcus anophagefferens</name>
    <name type="common">Harmful bloom alga</name>
    <dbReference type="NCBI Taxonomy" id="44056"/>
    <lineage>
        <taxon>Eukaryota</taxon>
        <taxon>Sar</taxon>
        <taxon>Stramenopiles</taxon>
        <taxon>Ochrophyta</taxon>
        <taxon>Pelagophyceae</taxon>
        <taxon>Pelagomonadales</taxon>
        <taxon>Pelagomonadaceae</taxon>
        <taxon>Aureococcus</taxon>
    </lineage>
</organism>
<evidence type="ECO:0000313" key="1">
    <source>
        <dbReference type="EMBL" id="KAK7235847.1"/>
    </source>
</evidence>
<proteinExistence type="predicted"/>